<dbReference type="RefSeq" id="XP_001882957.1">
    <property type="nucleotide sequence ID" value="XM_001882922.1"/>
</dbReference>
<dbReference type="Proteomes" id="UP000001194">
    <property type="component" value="Unassembled WGS sequence"/>
</dbReference>
<comment type="catalytic activity">
    <reaction evidence="1 8">
        <text>Hydrolytically removes 5'-nucleotides successively from the 3'-hydroxy termini of 3'-hydroxy-terminated oligonucleotides.</text>
        <dbReference type="EC" id="3.1.4.1"/>
    </reaction>
</comment>
<dbReference type="EC" id="3.1.4.1" evidence="8"/>
<dbReference type="GO" id="GO:0008409">
    <property type="term" value="F:5'-3' exonuclease activity"/>
    <property type="evidence" value="ECO:0007669"/>
    <property type="project" value="TreeGrafter"/>
</dbReference>
<gene>
    <name evidence="11" type="ORF">LACBIDRAFT_300159</name>
</gene>
<keyword evidence="8" id="KW-0227">DNA damage</keyword>
<name>B0DG60_LACBS</name>
<dbReference type="SMART" id="SM00990">
    <property type="entry name" value="VRR_NUC"/>
    <property type="match status" value="1"/>
</dbReference>
<dbReference type="InterPro" id="IPR049132">
    <property type="entry name" value="FAN1-like_euk"/>
</dbReference>
<evidence type="ECO:0000256" key="6">
    <source>
        <dbReference type="ARBA" id="ARBA00022842"/>
    </source>
</evidence>
<proteinExistence type="inferred from homology"/>
<dbReference type="PANTHER" id="PTHR15749">
    <property type="entry name" value="FANCONI-ASSOCIATED NUCLEASE 1"/>
    <property type="match status" value="1"/>
</dbReference>
<feature type="domain" description="VRR-NUC" evidence="10">
    <location>
        <begin position="810"/>
        <end position="942"/>
    </location>
</feature>
<dbReference type="HOGENOM" id="CLU_005116_0_0_1"/>
<dbReference type="GO" id="GO:0004528">
    <property type="term" value="F:phosphodiesterase I activity"/>
    <property type="evidence" value="ECO:0007669"/>
    <property type="project" value="UniProtKB-EC"/>
</dbReference>
<feature type="compositionally biased region" description="Low complexity" evidence="9">
    <location>
        <begin position="1025"/>
        <end position="1036"/>
    </location>
</feature>
<sequence>MGSPARNLIQQLIFGGPDTSDVEDIEETIDALDAERPQTGNWPSVYVVVLQETINTVFEHEKHLLTEYELDAIARWDFLSYFGQYCLARLLNRKANRWHTLASLDTYHKEVGGEEGVKKCIAGICVPFKDMVKTESDSGLNIEQKPEFKVEEDSNFIDLTLLSDDEEVKPVIMLDDEPPYDAFQTNAEAGPLTLPPTVEEDSAQRILNSNPAQLNLDFFCEDESKMTLPEILDLLRKDRLMYLVRQTKCPVNSKTTKSVVIQALLTHASTQSVLDFDAHTSRKGKGKVTKDGLRQTTLSFAPSRKQEKRPKGSQLDRLRAMALKLLGKCVRVNYDFFRLVRRLHVIYFRSSDHPIGTLLLPAILTRFKKRTYADYTPKRNKCIWSSREELLEYEQALELRMVLDEAVNPTPPKSRWGRKKTKTPAPVKKEKFVTPVPGRPGTAPLKTPRSCASVRFAETPDVKHEDGEVVADDVEEEAQEEVVITEDEKVLKARAVKKYYEDWLKDRWYGYLAVKQEPGLQPRVPALERFEPGWVFTSMVYKVAKALATLKEYTLEEEVLDALLAQRVWRRGKRAAWYDRRALIQTNYLCKGDPEELSNGKSRATVDERVLQRAVHGLHDALKDDDVGLVYRPGFVRRLQKLEKRLKIEPDLCIHVTGTLRIAEVVEFAARRCIKSLKVDSNGRPVNERENTSVGVDSYFTSVGGCKKAEAEKVAEKWKPTGKSVWEGREKEQVTVETRALQYYEDMGFKGFHSETRILTTIFALLFWDMIFADIPGAFETPYQSAPMDLTEDSFYYARKEMIEQRLSELREGKAREILERHDDKYRAKETWCVGVRWDLCPKQDLVEIVECLGGESLAIVCRLFCDDYGGRSSGVPDLIVWKDGLCKFVEVKGPGDRLQENQKVDSLVPLLSHAAKFPLSKLWSDTLLRANTEVEVCKVLDAAKPVKSTPKRKRKSKTPASTSKSKRRKAVADTYSEDEQDYDQLDRHPKSEEEDVLPHYDDEPPPKKRRRTVGYEREMEVDEPPLFAFPSTATPPTSPPRLSPKSRAIPVNHASEVEVVA</sequence>
<dbReference type="GO" id="GO:0036297">
    <property type="term" value="P:interstrand cross-link repair"/>
    <property type="evidence" value="ECO:0007669"/>
    <property type="project" value="InterPro"/>
</dbReference>
<dbReference type="Gene3D" id="3.40.1350.10">
    <property type="match status" value="1"/>
</dbReference>
<dbReference type="KEGG" id="lbc:LACBIDRAFT_300159"/>
<feature type="compositionally biased region" description="Basic and acidic residues" evidence="9">
    <location>
        <begin position="985"/>
        <end position="1007"/>
    </location>
</feature>
<comment type="cofactor">
    <cofactor evidence="8">
        <name>Mg(2+)</name>
        <dbReference type="ChEBI" id="CHEBI:18420"/>
    </cofactor>
    <cofactor evidence="8">
        <name>Mn(2+)</name>
        <dbReference type="ChEBI" id="CHEBI:29035"/>
    </cofactor>
</comment>
<dbReference type="CDD" id="cd22326">
    <property type="entry name" value="FAN1-like"/>
    <property type="match status" value="1"/>
</dbReference>
<keyword evidence="6 8" id="KW-0460">Magnesium</keyword>
<accession>B0DG60</accession>
<keyword evidence="12" id="KW-1185">Reference proteome</keyword>
<dbReference type="OrthoDB" id="76364at2759"/>
<dbReference type="Pfam" id="PF08774">
    <property type="entry name" value="VRR_NUC"/>
    <property type="match status" value="1"/>
</dbReference>
<evidence type="ECO:0000256" key="3">
    <source>
        <dbReference type="ARBA" id="ARBA00022722"/>
    </source>
</evidence>
<dbReference type="FunCoup" id="B0DG60">
    <property type="interactions" value="277"/>
</dbReference>
<dbReference type="GeneID" id="6078489"/>
<evidence type="ECO:0000256" key="8">
    <source>
        <dbReference type="RuleBase" id="RU365033"/>
    </source>
</evidence>
<protein>
    <recommendedName>
        <fullName evidence="8">Fanconi-associated nuclease</fullName>
        <ecNumber evidence="8">3.1.4.1</ecNumber>
    </recommendedName>
</protein>
<keyword evidence="8" id="KW-0234">DNA repair</keyword>
<dbReference type="AlphaFoldDB" id="B0DG60"/>
<evidence type="ECO:0000256" key="4">
    <source>
        <dbReference type="ARBA" id="ARBA00022723"/>
    </source>
</evidence>
<evidence type="ECO:0000256" key="9">
    <source>
        <dbReference type="SAM" id="MobiDB-lite"/>
    </source>
</evidence>
<dbReference type="GO" id="GO:0017108">
    <property type="term" value="F:5'-flap endonuclease activity"/>
    <property type="evidence" value="ECO:0007669"/>
    <property type="project" value="TreeGrafter"/>
</dbReference>
<organism evidence="12">
    <name type="scientific">Laccaria bicolor (strain S238N-H82 / ATCC MYA-4686)</name>
    <name type="common">Bicoloured deceiver</name>
    <name type="synonym">Laccaria laccata var. bicolor</name>
    <dbReference type="NCBI Taxonomy" id="486041"/>
    <lineage>
        <taxon>Eukaryota</taxon>
        <taxon>Fungi</taxon>
        <taxon>Dikarya</taxon>
        <taxon>Basidiomycota</taxon>
        <taxon>Agaricomycotina</taxon>
        <taxon>Agaricomycetes</taxon>
        <taxon>Agaricomycetidae</taxon>
        <taxon>Agaricales</taxon>
        <taxon>Agaricineae</taxon>
        <taxon>Hydnangiaceae</taxon>
        <taxon>Laccaria</taxon>
    </lineage>
</organism>
<dbReference type="GO" id="GO:0046872">
    <property type="term" value="F:metal ion binding"/>
    <property type="evidence" value="ECO:0007669"/>
    <property type="project" value="UniProtKB-KW"/>
</dbReference>
<evidence type="ECO:0000256" key="1">
    <source>
        <dbReference type="ARBA" id="ARBA00000983"/>
    </source>
</evidence>
<evidence type="ECO:0000256" key="7">
    <source>
        <dbReference type="ARBA" id="ARBA00023211"/>
    </source>
</evidence>
<evidence type="ECO:0000259" key="10">
    <source>
        <dbReference type="SMART" id="SM00990"/>
    </source>
</evidence>
<dbReference type="InterPro" id="IPR011856">
    <property type="entry name" value="tRNA_endonuc-like_dom_sf"/>
</dbReference>
<dbReference type="InParanoid" id="B0DG60"/>
<keyword evidence="8" id="KW-0539">Nucleus</keyword>
<keyword evidence="5 8" id="KW-0378">Hydrolase</keyword>
<comment type="subcellular location">
    <subcellularLocation>
        <location evidence="8">Nucleus</location>
    </subcellularLocation>
</comment>
<evidence type="ECO:0000256" key="2">
    <source>
        <dbReference type="ARBA" id="ARBA00005533"/>
    </source>
</evidence>
<keyword evidence="3 8" id="KW-0540">Nuclease</keyword>
<feature type="region of interest" description="Disordered" evidence="9">
    <location>
        <begin position="948"/>
        <end position="1062"/>
    </location>
</feature>
<dbReference type="InterPro" id="IPR033315">
    <property type="entry name" value="Fan1-like"/>
</dbReference>
<dbReference type="GO" id="GO:0005634">
    <property type="term" value="C:nucleus"/>
    <property type="evidence" value="ECO:0007669"/>
    <property type="project" value="UniProtKB-SubCell"/>
</dbReference>
<keyword evidence="7 8" id="KW-0464">Manganese</keyword>
<evidence type="ECO:0000256" key="5">
    <source>
        <dbReference type="ARBA" id="ARBA00022801"/>
    </source>
</evidence>
<reference evidence="11 12" key="1">
    <citation type="journal article" date="2008" name="Nature">
        <title>The genome of Laccaria bicolor provides insights into mycorrhizal symbiosis.</title>
        <authorList>
            <person name="Martin F."/>
            <person name="Aerts A."/>
            <person name="Ahren D."/>
            <person name="Brun A."/>
            <person name="Danchin E.G.J."/>
            <person name="Duchaussoy F."/>
            <person name="Gibon J."/>
            <person name="Kohler A."/>
            <person name="Lindquist E."/>
            <person name="Pereda V."/>
            <person name="Salamov A."/>
            <person name="Shapiro H.J."/>
            <person name="Wuyts J."/>
            <person name="Blaudez D."/>
            <person name="Buee M."/>
            <person name="Brokstein P."/>
            <person name="Canbaeck B."/>
            <person name="Cohen D."/>
            <person name="Courty P.E."/>
            <person name="Coutinho P.M."/>
            <person name="Delaruelle C."/>
            <person name="Detter J.C."/>
            <person name="Deveau A."/>
            <person name="DiFazio S."/>
            <person name="Duplessis S."/>
            <person name="Fraissinet-Tachet L."/>
            <person name="Lucic E."/>
            <person name="Frey-Klett P."/>
            <person name="Fourrey C."/>
            <person name="Feussner I."/>
            <person name="Gay G."/>
            <person name="Grimwood J."/>
            <person name="Hoegger P.J."/>
            <person name="Jain P."/>
            <person name="Kilaru S."/>
            <person name="Labbe J."/>
            <person name="Lin Y.C."/>
            <person name="Legue V."/>
            <person name="Le Tacon F."/>
            <person name="Marmeisse R."/>
            <person name="Melayah D."/>
            <person name="Montanini B."/>
            <person name="Muratet M."/>
            <person name="Nehls U."/>
            <person name="Niculita-Hirzel H."/>
            <person name="Oudot-Le Secq M.P."/>
            <person name="Peter M."/>
            <person name="Quesneville H."/>
            <person name="Rajashekar B."/>
            <person name="Reich M."/>
            <person name="Rouhier N."/>
            <person name="Schmutz J."/>
            <person name="Yin T."/>
            <person name="Chalot M."/>
            <person name="Henrissat B."/>
            <person name="Kuees U."/>
            <person name="Lucas S."/>
            <person name="Van de Peer Y."/>
            <person name="Podila G.K."/>
            <person name="Polle A."/>
            <person name="Pukkila P.J."/>
            <person name="Richardson P.M."/>
            <person name="Rouze P."/>
            <person name="Sanders I.R."/>
            <person name="Stajich J.E."/>
            <person name="Tunlid A."/>
            <person name="Tuskan G."/>
            <person name="Grigoriev I.V."/>
        </authorList>
    </citation>
    <scope>NUCLEOTIDE SEQUENCE [LARGE SCALE GENOMIC DNA]</scope>
    <source>
        <strain evidence="12">S238N-H82 / ATCC MYA-4686</strain>
    </source>
</reference>
<dbReference type="STRING" id="486041.B0DG60"/>
<comment type="function">
    <text evidence="8">Nuclease required for the repair of DNA interstrand cross-links (ICL). Acts as a 5'-3' exonuclease that anchors at a cut end of DNA and cleaves DNA successively at every third nucleotide, allowing to excise an ICL from one strand through flanking incisions.</text>
</comment>
<evidence type="ECO:0000313" key="12">
    <source>
        <dbReference type="Proteomes" id="UP000001194"/>
    </source>
</evidence>
<dbReference type="GO" id="GO:0070336">
    <property type="term" value="F:flap-structured DNA binding"/>
    <property type="evidence" value="ECO:0007669"/>
    <property type="project" value="TreeGrafter"/>
</dbReference>
<comment type="similarity">
    <text evidence="2 8">Belongs to the FAN1 family.</text>
</comment>
<keyword evidence="4 8" id="KW-0479">Metal-binding</keyword>
<dbReference type="InterPro" id="IPR014883">
    <property type="entry name" value="VRR_NUC"/>
</dbReference>
<dbReference type="PANTHER" id="PTHR15749:SF4">
    <property type="entry name" value="FANCONI-ASSOCIATED NUCLEASE 1"/>
    <property type="match status" value="1"/>
</dbReference>
<evidence type="ECO:0000313" key="11">
    <source>
        <dbReference type="EMBL" id="EDR06585.1"/>
    </source>
</evidence>
<dbReference type="EMBL" id="DS547108">
    <property type="protein sequence ID" value="EDR06585.1"/>
    <property type="molecule type" value="Genomic_DNA"/>
</dbReference>